<evidence type="ECO:0000313" key="2">
    <source>
        <dbReference type="EMBL" id="CAB1449330.1"/>
    </source>
</evidence>
<proteinExistence type="predicted"/>
<evidence type="ECO:0000256" key="1">
    <source>
        <dbReference type="SAM" id="MobiDB-lite"/>
    </source>
</evidence>
<accession>A0A9N7VGP6</accession>
<organism evidence="2 3">
    <name type="scientific">Pleuronectes platessa</name>
    <name type="common">European plaice</name>
    <dbReference type="NCBI Taxonomy" id="8262"/>
    <lineage>
        <taxon>Eukaryota</taxon>
        <taxon>Metazoa</taxon>
        <taxon>Chordata</taxon>
        <taxon>Craniata</taxon>
        <taxon>Vertebrata</taxon>
        <taxon>Euteleostomi</taxon>
        <taxon>Actinopterygii</taxon>
        <taxon>Neopterygii</taxon>
        <taxon>Teleostei</taxon>
        <taxon>Neoteleostei</taxon>
        <taxon>Acanthomorphata</taxon>
        <taxon>Carangaria</taxon>
        <taxon>Pleuronectiformes</taxon>
        <taxon>Pleuronectoidei</taxon>
        <taxon>Pleuronectidae</taxon>
        <taxon>Pleuronectes</taxon>
    </lineage>
</organism>
<name>A0A9N7VGP6_PLEPL</name>
<reference evidence="2" key="1">
    <citation type="submission" date="2020-03" db="EMBL/GenBank/DDBJ databases">
        <authorList>
            <person name="Weist P."/>
        </authorList>
    </citation>
    <scope>NUCLEOTIDE SEQUENCE</scope>
</reference>
<dbReference type="AlphaFoldDB" id="A0A9N7VGP6"/>
<gene>
    <name evidence="2" type="ORF">PLEPLA_LOCUS37011</name>
</gene>
<sequence length="68" mass="7656">MGDERRRTAVHSATISDPSELCALLLSQMLDLKMKTGKRRKPPAPPKQNKNNPITRVRAEVDVPSTFR</sequence>
<comment type="caution">
    <text evidence="2">The sequence shown here is derived from an EMBL/GenBank/DDBJ whole genome shotgun (WGS) entry which is preliminary data.</text>
</comment>
<protein>
    <submittedName>
        <fullName evidence="2">Uncharacterized protein</fullName>
    </submittedName>
</protein>
<dbReference type="Proteomes" id="UP001153269">
    <property type="component" value="Unassembled WGS sequence"/>
</dbReference>
<keyword evidence="3" id="KW-1185">Reference proteome</keyword>
<dbReference type="EMBL" id="CADEAL010004011">
    <property type="protein sequence ID" value="CAB1449330.1"/>
    <property type="molecule type" value="Genomic_DNA"/>
</dbReference>
<evidence type="ECO:0000313" key="3">
    <source>
        <dbReference type="Proteomes" id="UP001153269"/>
    </source>
</evidence>
<feature type="region of interest" description="Disordered" evidence="1">
    <location>
        <begin position="34"/>
        <end position="68"/>
    </location>
</feature>